<sequence>MLPVVSTIPLRHMASGDVLSLQVYKFIGAQPGKKVYIQSNLHGAEIAGNGVIYQLIEFLQTINDTDLFGEIWLVPVCNPMSTNERSHIFSSGQYCSYEGKDWNRIFWDYEKHADDLLEFAKSQINFEPEVVRKNYLAKIQQSFVKNLEKINSPSGVPYTERFSYRLQSLSLDADYLIDLHSHANQALNYLYLYRNREESAKYFLLPFGIKFVEFRCDEDGFDKTFIQPWLALEEHFKQLGREIRFDIEAWTLELGTGMQMNPDSVEKGLRGVKNYLAYKGVLQISGFPLKGSESHNMNLKLRTQMKRYYAPTGGMIQSRVELGSYVKTGERIYQILSFHKDGTLPTVIDVSAEQDGLVFDVSSNQAVNEGEVVLGIIGELVLTSNSK</sequence>
<dbReference type="GO" id="GO:0016788">
    <property type="term" value="F:hydrolase activity, acting on ester bonds"/>
    <property type="evidence" value="ECO:0007669"/>
    <property type="project" value="InterPro"/>
</dbReference>
<evidence type="ECO:0000313" key="6">
    <source>
        <dbReference type="EMBL" id="QDL09147.1"/>
    </source>
</evidence>
<comment type="cofactor">
    <cofactor evidence="1">
        <name>Zn(2+)</name>
        <dbReference type="ChEBI" id="CHEBI:29105"/>
    </cofactor>
</comment>
<dbReference type="SUPFAM" id="SSF53187">
    <property type="entry name" value="Zn-dependent exopeptidases"/>
    <property type="match status" value="1"/>
</dbReference>
<evidence type="ECO:0000256" key="2">
    <source>
        <dbReference type="ARBA" id="ARBA00022723"/>
    </source>
</evidence>
<evidence type="ECO:0000313" key="7">
    <source>
        <dbReference type="Proteomes" id="UP000503129"/>
    </source>
</evidence>
<keyword evidence="7" id="KW-1185">Reference proteome</keyword>
<dbReference type="Gene3D" id="2.40.50.100">
    <property type="match status" value="1"/>
</dbReference>
<organism evidence="6 7">
    <name type="scientific">Brasilonema sennae CENA114</name>
    <dbReference type="NCBI Taxonomy" id="415709"/>
    <lineage>
        <taxon>Bacteria</taxon>
        <taxon>Bacillati</taxon>
        <taxon>Cyanobacteriota</taxon>
        <taxon>Cyanophyceae</taxon>
        <taxon>Nostocales</taxon>
        <taxon>Scytonemataceae</taxon>
        <taxon>Brasilonema</taxon>
        <taxon>Bromeliae group (in: Brasilonema)</taxon>
    </lineage>
</organism>
<dbReference type="Proteomes" id="UP000503129">
    <property type="component" value="Chromosome"/>
</dbReference>
<dbReference type="AlphaFoldDB" id="A0A856MJ43"/>
<dbReference type="InterPro" id="IPR053138">
    <property type="entry name" value="N-alpha-Ac-DABA_deacetylase"/>
</dbReference>
<accession>A0A856MJ43</accession>
<name>A0A856MJ43_9CYAN</name>
<reference evidence="6 7" key="1">
    <citation type="submission" date="2018-06" db="EMBL/GenBank/DDBJ databases">
        <title>Comparative genomics of Brasilonema spp. strains.</title>
        <authorList>
            <person name="Alvarenga D.O."/>
            <person name="Fiore M.F."/>
            <person name="Varani A.M."/>
        </authorList>
    </citation>
    <scope>NUCLEOTIDE SEQUENCE [LARGE SCALE GENOMIC DNA]</scope>
    <source>
        <strain evidence="6 7">CENA114</strain>
    </source>
</reference>
<keyword evidence="4" id="KW-0862">Zinc</keyword>
<dbReference type="KEGG" id="bsen:DP114_15665"/>
<dbReference type="RefSeq" id="WP_171976509.1">
    <property type="nucleotide sequence ID" value="NZ_CAWOXK010000001.1"/>
</dbReference>
<evidence type="ECO:0000256" key="1">
    <source>
        <dbReference type="ARBA" id="ARBA00001947"/>
    </source>
</evidence>
<evidence type="ECO:0000259" key="5">
    <source>
        <dbReference type="Pfam" id="PF24827"/>
    </source>
</evidence>
<dbReference type="PANTHER" id="PTHR37326:SF1">
    <property type="entry name" value="BLL3975 PROTEIN"/>
    <property type="match status" value="1"/>
</dbReference>
<protein>
    <submittedName>
        <fullName evidence="6">Succinylglutamate desuccinylase</fullName>
    </submittedName>
</protein>
<keyword evidence="3" id="KW-0378">Hydrolase</keyword>
<evidence type="ECO:0000256" key="3">
    <source>
        <dbReference type="ARBA" id="ARBA00022801"/>
    </source>
</evidence>
<dbReference type="Pfam" id="PF24827">
    <property type="entry name" value="AstE_AspA_cat"/>
    <property type="match status" value="1"/>
</dbReference>
<feature type="domain" description="Succinylglutamate desuccinylase/Aspartoacylase catalytic" evidence="5">
    <location>
        <begin position="31"/>
        <end position="278"/>
    </location>
</feature>
<dbReference type="GO" id="GO:0046872">
    <property type="term" value="F:metal ion binding"/>
    <property type="evidence" value="ECO:0007669"/>
    <property type="project" value="UniProtKB-KW"/>
</dbReference>
<dbReference type="InterPro" id="IPR055438">
    <property type="entry name" value="AstE_AspA_cat"/>
</dbReference>
<dbReference type="EMBL" id="CP030118">
    <property type="protein sequence ID" value="QDL09147.1"/>
    <property type="molecule type" value="Genomic_DNA"/>
</dbReference>
<dbReference type="Gene3D" id="3.40.630.10">
    <property type="entry name" value="Zn peptidases"/>
    <property type="match status" value="1"/>
</dbReference>
<proteinExistence type="predicted"/>
<keyword evidence="2" id="KW-0479">Metal-binding</keyword>
<evidence type="ECO:0000256" key="4">
    <source>
        <dbReference type="ARBA" id="ARBA00022833"/>
    </source>
</evidence>
<dbReference type="PANTHER" id="PTHR37326">
    <property type="entry name" value="BLL3975 PROTEIN"/>
    <property type="match status" value="1"/>
</dbReference>
<gene>
    <name evidence="6" type="ORF">DP114_15665</name>
</gene>